<dbReference type="InterPro" id="IPR007627">
    <property type="entry name" value="RNA_pol_sigma70_r2"/>
</dbReference>
<evidence type="ECO:0000256" key="3">
    <source>
        <dbReference type="ARBA" id="ARBA00023082"/>
    </source>
</evidence>
<dbReference type="NCBIfam" id="NF009189">
    <property type="entry name" value="PRK12537.1"/>
    <property type="match status" value="1"/>
</dbReference>
<dbReference type="InterPro" id="IPR039425">
    <property type="entry name" value="RNA_pol_sigma-70-like"/>
</dbReference>
<keyword evidence="3" id="KW-0731">Sigma factor</keyword>
<dbReference type="SUPFAM" id="SSF88946">
    <property type="entry name" value="Sigma2 domain of RNA polymerase sigma factors"/>
    <property type="match status" value="1"/>
</dbReference>
<dbReference type="GO" id="GO:0016987">
    <property type="term" value="F:sigma factor activity"/>
    <property type="evidence" value="ECO:0007669"/>
    <property type="project" value="UniProtKB-KW"/>
</dbReference>
<dbReference type="Gene3D" id="1.10.1740.10">
    <property type="match status" value="1"/>
</dbReference>
<evidence type="ECO:0000256" key="4">
    <source>
        <dbReference type="ARBA" id="ARBA00023163"/>
    </source>
</evidence>
<reference evidence="7 8" key="1">
    <citation type="submission" date="2020-08" db="EMBL/GenBank/DDBJ databases">
        <title>Pseudomonas sp. nov.</title>
        <authorList>
            <person name="Gieschler S."/>
            <person name="Fiedler G."/>
            <person name="Brinks E."/>
            <person name="Boehnlein C."/>
            <person name="Franz C.M.A.P."/>
            <person name="Kabisch J."/>
        </authorList>
    </citation>
    <scope>NUCLEOTIDE SEQUENCE [LARGE SCALE GENOMIC DNA]</scope>
    <source>
        <strain evidence="7 8">MBT-2</strain>
    </source>
</reference>
<comment type="caution">
    <text evidence="7">The sequence shown here is derived from an EMBL/GenBank/DDBJ whole genome shotgun (WGS) entry which is preliminary data.</text>
</comment>
<sequence length="178" mass="20022">MSLPENPFDYEVALQNCTRGDRQALHGLYQREGGRLLAVALRIVGDRALAEDIVHDAFLRIWTQAASFDAQRGSARGWMFTITRHLALNHIRSNARLRGLNEDDLQSLFTDEAADAALGSARIDGCLEQLEPQRRQCLYHAYLDGYTHAEIAQRLETPLGTVKAWIKRSLASLRECMG</sequence>
<evidence type="ECO:0000259" key="5">
    <source>
        <dbReference type="Pfam" id="PF04542"/>
    </source>
</evidence>
<protein>
    <submittedName>
        <fullName evidence="7">Sigma-70 family RNA polymerase sigma factor</fullName>
    </submittedName>
</protein>
<dbReference type="Pfam" id="PF04542">
    <property type="entry name" value="Sigma70_r2"/>
    <property type="match status" value="1"/>
</dbReference>
<comment type="similarity">
    <text evidence="1">Belongs to the sigma-70 factor family. ECF subfamily.</text>
</comment>
<dbReference type="PANTHER" id="PTHR43133">
    <property type="entry name" value="RNA POLYMERASE ECF-TYPE SIGMA FACTO"/>
    <property type="match status" value="1"/>
</dbReference>
<feature type="domain" description="RNA polymerase sigma factor 70 region 4 type 2" evidence="6">
    <location>
        <begin position="122"/>
        <end position="173"/>
    </location>
</feature>
<dbReference type="Pfam" id="PF08281">
    <property type="entry name" value="Sigma70_r4_2"/>
    <property type="match status" value="1"/>
</dbReference>
<dbReference type="EMBL" id="JACMYH010000001">
    <property type="protein sequence ID" value="MBC2676947.1"/>
    <property type="molecule type" value="Genomic_DNA"/>
</dbReference>
<dbReference type="InterPro" id="IPR013249">
    <property type="entry name" value="RNA_pol_sigma70_r4_t2"/>
</dbReference>
<keyword evidence="2" id="KW-0805">Transcription regulation</keyword>
<dbReference type="PANTHER" id="PTHR43133:SF62">
    <property type="entry name" value="RNA POLYMERASE SIGMA FACTOR SIGZ"/>
    <property type="match status" value="1"/>
</dbReference>
<dbReference type="InterPro" id="IPR036388">
    <property type="entry name" value="WH-like_DNA-bd_sf"/>
</dbReference>
<feature type="domain" description="RNA polymerase sigma-70 region 2" evidence="5">
    <location>
        <begin position="28"/>
        <end position="96"/>
    </location>
</feature>
<keyword evidence="4" id="KW-0804">Transcription</keyword>
<dbReference type="InterPro" id="IPR014284">
    <property type="entry name" value="RNA_pol_sigma-70_dom"/>
</dbReference>
<evidence type="ECO:0000313" key="8">
    <source>
        <dbReference type="Proteomes" id="UP000546173"/>
    </source>
</evidence>
<gene>
    <name evidence="7" type="ORF">H7993_00955</name>
</gene>
<dbReference type="Gene3D" id="1.10.10.10">
    <property type="entry name" value="Winged helix-like DNA-binding domain superfamily/Winged helix DNA-binding domain"/>
    <property type="match status" value="1"/>
</dbReference>
<keyword evidence="8" id="KW-1185">Reference proteome</keyword>
<dbReference type="InterPro" id="IPR013324">
    <property type="entry name" value="RNA_pol_sigma_r3/r4-like"/>
</dbReference>
<dbReference type="NCBIfam" id="TIGR02937">
    <property type="entry name" value="sigma70-ECF"/>
    <property type="match status" value="1"/>
</dbReference>
<dbReference type="GO" id="GO:0006352">
    <property type="term" value="P:DNA-templated transcription initiation"/>
    <property type="evidence" value="ECO:0007669"/>
    <property type="project" value="InterPro"/>
</dbReference>
<dbReference type="RefSeq" id="WP_185793127.1">
    <property type="nucleotide sequence ID" value="NZ_JACMYH010000001.1"/>
</dbReference>
<evidence type="ECO:0000259" key="6">
    <source>
        <dbReference type="Pfam" id="PF08281"/>
    </source>
</evidence>
<evidence type="ECO:0000256" key="1">
    <source>
        <dbReference type="ARBA" id="ARBA00010641"/>
    </source>
</evidence>
<proteinExistence type="inferred from homology"/>
<dbReference type="CDD" id="cd06171">
    <property type="entry name" value="Sigma70_r4"/>
    <property type="match status" value="1"/>
</dbReference>
<accession>A0A7X1G1Z0</accession>
<dbReference type="InterPro" id="IPR013325">
    <property type="entry name" value="RNA_pol_sigma_r2"/>
</dbReference>
<dbReference type="AlphaFoldDB" id="A0A7X1G1Z0"/>
<dbReference type="GO" id="GO:0003677">
    <property type="term" value="F:DNA binding"/>
    <property type="evidence" value="ECO:0007669"/>
    <property type="project" value="InterPro"/>
</dbReference>
<dbReference type="Proteomes" id="UP000546173">
    <property type="component" value="Unassembled WGS sequence"/>
</dbReference>
<organism evidence="7 8">
    <name type="scientific">Pseudomonas baltica</name>
    <dbReference type="NCBI Taxonomy" id="2762576"/>
    <lineage>
        <taxon>Bacteria</taxon>
        <taxon>Pseudomonadati</taxon>
        <taxon>Pseudomonadota</taxon>
        <taxon>Gammaproteobacteria</taxon>
        <taxon>Pseudomonadales</taxon>
        <taxon>Pseudomonadaceae</taxon>
        <taxon>Pseudomonas</taxon>
    </lineage>
</organism>
<name>A0A7X1G1Z0_9PSED</name>
<dbReference type="SUPFAM" id="SSF88659">
    <property type="entry name" value="Sigma3 and sigma4 domains of RNA polymerase sigma factors"/>
    <property type="match status" value="1"/>
</dbReference>
<evidence type="ECO:0000313" key="7">
    <source>
        <dbReference type="EMBL" id="MBC2676947.1"/>
    </source>
</evidence>
<evidence type="ECO:0000256" key="2">
    <source>
        <dbReference type="ARBA" id="ARBA00023015"/>
    </source>
</evidence>